<keyword evidence="1" id="KW-0812">Transmembrane</keyword>
<accession>A0A6V2KVD3</accession>
<name>A0A6V2KVD3_9STRA</name>
<evidence type="ECO:0000313" key="5">
    <source>
        <dbReference type="EMBL" id="CAE4638259.1"/>
    </source>
</evidence>
<dbReference type="EMBL" id="HBNS01040120">
    <property type="protein sequence ID" value="CAE4638259.1"/>
    <property type="molecule type" value="Transcribed_RNA"/>
</dbReference>
<evidence type="ECO:0000256" key="1">
    <source>
        <dbReference type="SAM" id="Phobius"/>
    </source>
</evidence>
<dbReference type="EMBL" id="HBNS01040118">
    <property type="protein sequence ID" value="CAE4638255.1"/>
    <property type="molecule type" value="Transcribed_RNA"/>
</dbReference>
<evidence type="ECO:0000313" key="4">
    <source>
        <dbReference type="EMBL" id="CAE4638255.1"/>
    </source>
</evidence>
<evidence type="ECO:0000313" key="2">
    <source>
        <dbReference type="EMBL" id="CAE4638252.1"/>
    </source>
</evidence>
<dbReference type="EMBL" id="HBNS01040117">
    <property type="protein sequence ID" value="CAE4638254.1"/>
    <property type="molecule type" value="Transcribed_RNA"/>
</dbReference>
<gene>
    <name evidence="2" type="ORF">DBRI00130_LOCUS31263</name>
    <name evidence="3" type="ORF">DBRI00130_LOCUS31264</name>
    <name evidence="4" type="ORF">DBRI00130_LOCUS31265</name>
    <name evidence="5" type="ORF">DBRI00130_LOCUS31267</name>
</gene>
<feature type="transmembrane region" description="Helical" evidence="1">
    <location>
        <begin position="34"/>
        <end position="55"/>
    </location>
</feature>
<organism evidence="3">
    <name type="scientific">Ditylum brightwellii</name>
    <dbReference type="NCBI Taxonomy" id="49249"/>
    <lineage>
        <taxon>Eukaryota</taxon>
        <taxon>Sar</taxon>
        <taxon>Stramenopiles</taxon>
        <taxon>Ochrophyta</taxon>
        <taxon>Bacillariophyta</taxon>
        <taxon>Mediophyceae</taxon>
        <taxon>Lithodesmiophycidae</taxon>
        <taxon>Lithodesmiales</taxon>
        <taxon>Lithodesmiaceae</taxon>
        <taxon>Ditylum</taxon>
    </lineage>
</organism>
<sequence length="199" mass="22790">MITGAAVATTSSTALAVIPNSVSTAVTTASLILPFPKAALTTAAYLTITNIAYLARRSYLRKMTMSELWKIRTTREPNVAIPLYFIMLLSWQAFVIIFPIVEPLARLCQHCSFFYTYPNANGVGVILEPRNVQHLKQNKRAKCQIRFDWHRFKCNVGDVGRDGFRHPPTVELNLPHIDLPQKQMRHWPWRRKFKIPVNQ</sequence>
<protein>
    <submittedName>
        <fullName evidence="3">Uncharacterized protein</fullName>
    </submittedName>
</protein>
<keyword evidence="1" id="KW-0472">Membrane</keyword>
<feature type="transmembrane region" description="Helical" evidence="1">
    <location>
        <begin position="79"/>
        <end position="101"/>
    </location>
</feature>
<keyword evidence="1" id="KW-1133">Transmembrane helix</keyword>
<reference evidence="3" key="1">
    <citation type="submission" date="2021-01" db="EMBL/GenBank/DDBJ databases">
        <authorList>
            <person name="Corre E."/>
            <person name="Pelletier E."/>
            <person name="Niang G."/>
            <person name="Scheremetjew M."/>
            <person name="Finn R."/>
            <person name="Kale V."/>
            <person name="Holt S."/>
            <person name="Cochrane G."/>
            <person name="Meng A."/>
            <person name="Brown T."/>
            <person name="Cohen L."/>
        </authorList>
    </citation>
    <scope>NUCLEOTIDE SEQUENCE</scope>
    <source>
        <strain evidence="3">GSO104</strain>
    </source>
</reference>
<evidence type="ECO:0000313" key="3">
    <source>
        <dbReference type="EMBL" id="CAE4638254.1"/>
    </source>
</evidence>
<dbReference type="AlphaFoldDB" id="A0A6V2KVD3"/>
<proteinExistence type="predicted"/>
<dbReference type="EMBL" id="HBNS01040116">
    <property type="protein sequence ID" value="CAE4638252.1"/>
    <property type="molecule type" value="Transcribed_RNA"/>
</dbReference>